<comment type="caution">
    <text evidence="2">The sequence shown here is derived from an EMBL/GenBank/DDBJ whole genome shotgun (WGS) entry which is preliminary data.</text>
</comment>
<accession>B1C3T5</accession>
<dbReference type="Proteomes" id="UP000004910">
    <property type="component" value="Unassembled WGS sequence"/>
</dbReference>
<keyword evidence="1" id="KW-0472">Membrane</keyword>
<name>B1C3T5_9FIRM</name>
<dbReference type="RefSeq" id="WP_004610382.1">
    <property type="nucleotide sequence ID" value="NZ_CP102275.1"/>
</dbReference>
<keyword evidence="3" id="KW-1185">Reference proteome</keyword>
<dbReference type="eggNOG" id="COG5434">
    <property type="taxonomic scope" value="Bacteria"/>
</dbReference>
<reference evidence="2" key="2">
    <citation type="submission" date="2014-06" db="EMBL/GenBank/DDBJ databases">
        <title>Draft genome sequence of Clostridium spiroforme (DSM 1552).</title>
        <authorList>
            <person name="Sudarsanam P."/>
            <person name="Ley R."/>
            <person name="Guruge J."/>
            <person name="Turnbaugh P.J."/>
            <person name="Mahowald M."/>
            <person name="Liep D."/>
            <person name="Gordon J."/>
        </authorList>
    </citation>
    <scope>NUCLEOTIDE SEQUENCE</scope>
    <source>
        <strain evidence="2">DSM 1552</strain>
    </source>
</reference>
<gene>
    <name evidence="2" type="ORF">CLOSPI_01903</name>
</gene>
<feature type="transmembrane region" description="Helical" evidence="1">
    <location>
        <begin position="570"/>
        <end position="588"/>
    </location>
</feature>
<dbReference type="EMBL" id="ABIK02000014">
    <property type="protein sequence ID" value="EDS74319.1"/>
    <property type="molecule type" value="Genomic_DNA"/>
</dbReference>
<sequence>MNLGAFSGKGHDIQIISETVDAANVRKYYANGNEQTEVINETASEADEKWVNTTFEGNSNIYTKKLNNYLQFSFIGTGGNLKLKRGAGAGLVKVEVLNKVDQSVIKTNVYNTYNANVDVMEIDDFKNLSNNNQEYLVKISNYESGKAANFMSFTSDVVSNENQCKNDELAGIIIEKPMKQTIPYAQDDLAIKLNSHLYFNTCRPLNDDVLVGYKVDNDGIIDGDILLISKPGTYTIEANATYNNKTVSDRIEVIVELGNEPQISVPELNKRALETLISACEALKLDNYSDINKDNFIKVLDDAKKLLELENLNQDLIDEMVLKLADARDALIKIKFNAEDSEVSKKGNWVILSESILDKGTALKSGVANEEMALEFFGNEITVYGRKAVDVGIIKFIVTKVSDGSELYNGEIDCYSSEKLDQAKLFSWKDDVNDQYRITIINTGKKNSSATNRDTNTIIDYFTVESLTVDMSKLKQLIALIEQENMNEADYTVEGWKTFKIALDNAKVLLDNVNATQEEVDLAYNELQIAKDALVKAIAGLQIVTTDSTVKTLANSGDTIASVKTGDESLAGMFATIALLSAVVYMVLRKKKIIKYNF</sequence>
<evidence type="ECO:0000313" key="2">
    <source>
        <dbReference type="EMBL" id="EDS74319.1"/>
    </source>
</evidence>
<dbReference type="Pfam" id="PF07554">
    <property type="entry name" value="FIVAR"/>
    <property type="match status" value="2"/>
</dbReference>
<organism evidence="2 3">
    <name type="scientific">Thomasclavelia spiroformis DSM 1552</name>
    <dbReference type="NCBI Taxonomy" id="428126"/>
    <lineage>
        <taxon>Bacteria</taxon>
        <taxon>Bacillati</taxon>
        <taxon>Bacillota</taxon>
        <taxon>Erysipelotrichia</taxon>
        <taxon>Erysipelotrichales</taxon>
        <taxon>Coprobacillaceae</taxon>
        <taxon>Thomasclavelia</taxon>
    </lineage>
</organism>
<protein>
    <recommendedName>
        <fullName evidence="4">LPXTG-motif cell wall anchor domain protein</fullName>
    </recommendedName>
</protein>
<keyword evidence="1" id="KW-0812">Transmembrane</keyword>
<evidence type="ECO:0008006" key="4">
    <source>
        <dbReference type="Google" id="ProtNLM"/>
    </source>
</evidence>
<evidence type="ECO:0000313" key="3">
    <source>
        <dbReference type="Proteomes" id="UP000004910"/>
    </source>
</evidence>
<proteinExistence type="predicted"/>
<keyword evidence="1" id="KW-1133">Transmembrane helix</keyword>
<reference evidence="2" key="1">
    <citation type="submission" date="2008-02" db="EMBL/GenBank/DDBJ databases">
        <authorList>
            <person name="Fulton L."/>
            <person name="Clifton S."/>
            <person name="Fulton B."/>
            <person name="Xu J."/>
            <person name="Minx P."/>
            <person name="Pepin K.H."/>
            <person name="Johnson M."/>
            <person name="Thiruvilangam P."/>
            <person name="Bhonagiri V."/>
            <person name="Nash W.E."/>
            <person name="Mardis E.R."/>
            <person name="Wilson R.K."/>
        </authorList>
    </citation>
    <scope>NUCLEOTIDE SEQUENCE [LARGE SCALE GENOMIC DNA]</scope>
    <source>
        <strain evidence="2">DSM 1552</strain>
    </source>
</reference>
<dbReference type="HOGENOM" id="CLU_456128_0_0_9"/>
<dbReference type="AlphaFoldDB" id="B1C3T5"/>
<evidence type="ECO:0000256" key="1">
    <source>
        <dbReference type="SAM" id="Phobius"/>
    </source>
</evidence>
<dbReference type="GeneID" id="94016993"/>
<dbReference type="Gene3D" id="2.60.120.260">
    <property type="entry name" value="Galactose-binding domain-like"/>
    <property type="match status" value="1"/>
</dbReference>
<dbReference type="STRING" id="428126.CLOSPI_01903"/>
<dbReference type="Gene3D" id="1.20.1270.70">
    <property type="entry name" value="Designed single chain three-helix bundle"/>
    <property type="match status" value="1"/>
</dbReference>